<dbReference type="PANTHER" id="PTHR37299">
    <property type="entry name" value="TRANSCRIPTIONAL REGULATOR-RELATED"/>
    <property type="match status" value="1"/>
</dbReference>
<dbReference type="Proteomes" id="UP000480178">
    <property type="component" value="Chromosome"/>
</dbReference>
<evidence type="ECO:0000259" key="3">
    <source>
        <dbReference type="PROSITE" id="PS50930"/>
    </source>
</evidence>
<dbReference type="AlphaFoldDB" id="A0A6C0GRJ7"/>
<gene>
    <name evidence="4" type="ORF">GXP67_29510</name>
</gene>
<evidence type="ECO:0000313" key="5">
    <source>
        <dbReference type="Proteomes" id="UP000480178"/>
    </source>
</evidence>
<sequence>MLTAIAIDDEPQALDVVQAHAAKVPFLELKASFTNAFTAIDYLQKNPVDLIFLDIKMPDISGIEFVKCLPQLPMVIFTTAYSKYAVQGFELDAIDYLLKPFSLARFTKACSKAMEKKRLYDKETVPYIFIKTGYEEEKVMLNKILYLEAEGNYITVVLSNKKLLTRQTMADVLLLLPQQGFARIHRSYIISLNHIQKITRQEVVVAGYKIPVGISYEDKLTEIRNKLNRMH</sequence>
<keyword evidence="5" id="KW-1185">Reference proteome</keyword>
<keyword evidence="1" id="KW-0597">Phosphoprotein</keyword>
<protein>
    <submittedName>
        <fullName evidence="4">Response regulator transcription factor</fullName>
    </submittedName>
</protein>
<dbReference type="SMART" id="SM00448">
    <property type="entry name" value="REC"/>
    <property type="match status" value="1"/>
</dbReference>
<dbReference type="GO" id="GO:0003677">
    <property type="term" value="F:DNA binding"/>
    <property type="evidence" value="ECO:0007669"/>
    <property type="project" value="InterPro"/>
</dbReference>
<dbReference type="PROSITE" id="PS50930">
    <property type="entry name" value="HTH_LYTTR"/>
    <property type="match status" value="1"/>
</dbReference>
<dbReference type="SMART" id="SM00850">
    <property type="entry name" value="LytTR"/>
    <property type="match status" value="1"/>
</dbReference>
<accession>A0A6C0GRJ7</accession>
<feature type="modified residue" description="4-aspartylphosphate" evidence="1">
    <location>
        <position position="54"/>
    </location>
</feature>
<evidence type="ECO:0000313" key="4">
    <source>
        <dbReference type="EMBL" id="QHT70494.1"/>
    </source>
</evidence>
<dbReference type="PANTHER" id="PTHR37299:SF1">
    <property type="entry name" value="STAGE 0 SPORULATION PROTEIN A HOMOLOG"/>
    <property type="match status" value="1"/>
</dbReference>
<proteinExistence type="predicted"/>
<evidence type="ECO:0000259" key="2">
    <source>
        <dbReference type="PROSITE" id="PS50110"/>
    </source>
</evidence>
<feature type="domain" description="HTH LytTR-type" evidence="3">
    <location>
        <begin position="128"/>
        <end position="226"/>
    </location>
</feature>
<dbReference type="InterPro" id="IPR001789">
    <property type="entry name" value="Sig_transdc_resp-reg_receiver"/>
</dbReference>
<reference evidence="4 5" key="1">
    <citation type="submission" date="2020-01" db="EMBL/GenBank/DDBJ databases">
        <authorList>
            <person name="Kim M.K."/>
        </authorList>
    </citation>
    <scope>NUCLEOTIDE SEQUENCE [LARGE SCALE GENOMIC DNA]</scope>
    <source>
        <strain evidence="4 5">172606-1</strain>
    </source>
</reference>
<dbReference type="InterPro" id="IPR046947">
    <property type="entry name" value="LytR-like"/>
</dbReference>
<dbReference type="SUPFAM" id="SSF52172">
    <property type="entry name" value="CheY-like"/>
    <property type="match status" value="1"/>
</dbReference>
<dbReference type="RefSeq" id="WP_162446471.1">
    <property type="nucleotide sequence ID" value="NZ_CP048222.1"/>
</dbReference>
<name>A0A6C0GRJ7_9BACT</name>
<dbReference type="InterPro" id="IPR011006">
    <property type="entry name" value="CheY-like_superfamily"/>
</dbReference>
<dbReference type="Gene3D" id="3.40.50.2300">
    <property type="match status" value="1"/>
</dbReference>
<evidence type="ECO:0000256" key="1">
    <source>
        <dbReference type="PROSITE-ProRule" id="PRU00169"/>
    </source>
</evidence>
<dbReference type="Pfam" id="PF00072">
    <property type="entry name" value="Response_reg"/>
    <property type="match status" value="1"/>
</dbReference>
<dbReference type="PROSITE" id="PS50110">
    <property type="entry name" value="RESPONSE_REGULATORY"/>
    <property type="match status" value="1"/>
</dbReference>
<organism evidence="4 5">
    <name type="scientific">Rhodocytophaga rosea</name>
    <dbReference type="NCBI Taxonomy" id="2704465"/>
    <lineage>
        <taxon>Bacteria</taxon>
        <taxon>Pseudomonadati</taxon>
        <taxon>Bacteroidota</taxon>
        <taxon>Cytophagia</taxon>
        <taxon>Cytophagales</taxon>
        <taxon>Rhodocytophagaceae</taxon>
        <taxon>Rhodocytophaga</taxon>
    </lineage>
</organism>
<dbReference type="Pfam" id="PF04397">
    <property type="entry name" value="LytTR"/>
    <property type="match status" value="1"/>
</dbReference>
<dbReference type="GO" id="GO:0000156">
    <property type="term" value="F:phosphorelay response regulator activity"/>
    <property type="evidence" value="ECO:0007669"/>
    <property type="project" value="InterPro"/>
</dbReference>
<dbReference type="KEGG" id="rhoz:GXP67_29510"/>
<feature type="domain" description="Response regulatory" evidence="2">
    <location>
        <begin position="3"/>
        <end position="114"/>
    </location>
</feature>
<dbReference type="InterPro" id="IPR007492">
    <property type="entry name" value="LytTR_DNA-bd_dom"/>
</dbReference>
<dbReference type="EMBL" id="CP048222">
    <property type="protein sequence ID" value="QHT70494.1"/>
    <property type="molecule type" value="Genomic_DNA"/>
</dbReference>
<dbReference type="Gene3D" id="2.40.50.1020">
    <property type="entry name" value="LytTr DNA-binding domain"/>
    <property type="match status" value="1"/>
</dbReference>